<dbReference type="Proteomes" id="UP000824014">
    <property type="component" value="Unassembled WGS sequence"/>
</dbReference>
<reference evidence="2" key="2">
    <citation type="submission" date="2021-04" db="EMBL/GenBank/DDBJ databases">
        <authorList>
            <person name="Gilroy R."/>
        </authorList>
    </citation>
    <scope>NUCLEOTIDE SEQUENCE</scope>
    <source>
        <strain evidence="2">ChiHjej11B10-19426</strain>
    </source>
</reference>
<protein>
    <submittedName>
        <fullName evidence="2">DUF1064 domain-containing protein</fullName>
    </submittedName>
</protein>
<reference evidence="2" key="1">
    <citation type="journal article" date="2021" name="PeerJ">
        <title>Extensive microbial diversity within the chicken gut microbiome revealed by metagenomics and culture.</title>
        <authorList>
            <person name="Gilroy R."/>
            <person name="Ravi A."/>
            <person name="Getino M."/>
            <person name="Pursley I."/>
            <person name="Horton D.L."/>
            <person name="Alikhan N.F."/>
            <person name="Baker D."/>
            <person name="Gharbi K."/>
            <person name="Hall N."/>
            <person name="Watson M."/>
            <person name="Adriaenssens E.M."/>
            <person name="Foster-Nyarko E."/>
            <person name="Jarju S."/>
            <person name="Secka A."/>
            <person name="Antonio M."/>
            <person name="Oren A."/>
            <person name="Chaudhuri R.R."/>
            <person name="La Ragione R."/>
            <person name="Hildebrand F."/>
            <person name="Pallen M.J."/>
        </authorList>
    </citation>
    <scope>NUCLEOTIDE SEQUENCE</scope>
    <source>
        <strain evidence="2">ChiHjej11B10-19426</strain>
    </source>
</reference>
<name>A0A9D2DDI1_9BACT</name>
<dbReference type="EMBL" id="DXCC01000012">
    <property type="protein sequence ID" value="HIZ15065.1"/>
    <property type="molecule type" value="Genomic_DNA"/>
</dbReference>
<evidence type="ECO:0000256" key="1">
    <source>
        <dbReference type="SAM" id="MobiDB-lite"/>
    </source>
</evidence>
<organism evidence="2 3">
    <name type="scientific">Candidatus Tidjanibacter faecipullorum</name>
    <dbReference type="NCBI Taxonomy" id="2838766"/>
    <lineage>
        <taxon>Bacteria</taxon>
        <taxon>Pseudomonadati</taxon>
        <taxon>Bacteroidota</taxon>
        <taxon>Bacteroidia</taxon>
        <taxon>Bacteroidales</taxon>
        <taxon>Rikenellaceae</taxon>
        <taxon>Tidjanibacter</taxon>
    </lineage>
</organism>
<dbReference type="AlphaFoldDB" id="A0A9D2DDI1"/>
<dbReference type="InterPro" id="IPR009414">
    <property type="entry name" value="DUF1064"/>
</dbReference>
<dbReference type="Pfam" id="PF06356">
    <property type="entry name" value="DUF1064"/>
    <property type="match status" value="1"/>
</dbReference>
<sequence>MRDRQDVMSVEEFRAILRGERPAGGGGVPSGNRKVRNAEKTAGEDGVVFDSRLEKYMHDLLVRHGIGFLFQKRYTVQEPFRYNGELVRAITYTVDFYLPDYDVAIDTKGWATQQGQLRIKMLKKLYADLGRRTRVEVPRTQAECDALVVRLTSEGERHGEE</sequence>
<evidence type="ECO:0000313" key="2">
    <source>
        <dbReference type="EMBL" id="HIZ15065.1"/>
    </source>
</evidence>
<feature type="region of interest" description="Disordered" evidence="1">
    <location>
        <begin position="20"/>
        <end position="39"/>
    </location>
</feature>
<dbReference type="PROSITE" id="PS01287">
    <property type="entry name" value="RTC"/>
    <property type="match status" value="1"/>
</dbReference>
<accession>A0A9D2DDI1</accession>
<dbReference type="Gene3D" id="3.40.91.30">
    <property type="match status" value="1"/>
</dbReference>
<evidence type="ECO:0000313" key="3">
    <source>
        <dbReference type="Proteomes" id="UP000824014"/>
    </source>
</evidence>
<comment type="caution">
    <text evidence="2">The sequence shown here is derived from an EMBL/GenBank/DDBJ whole genome shotgun (WGS) entry which is preliminary data.</text>
</comment>
<dbReference type="InterPro" id="IPR020719">
    <property type="entry name" value="RNA3'_term_phos_cycl-like_CS"/>
</dbReference>
<proteinExistence type="predicted"/>
<gene>
    <name evidence="2" type="ORF">H9816_04050</name>
</gene>